<sequence>MTTDDPQFAKETVTPLASLAAPWSREISFSAVDHESGLRILRMRIKEGRARFTIVDLDEKTVGEMMAVMEVWVKASP</sequence>
<proteinExistence type="predicted"/>
<accession>A0A0C2YLF8</accession>
<dbReference type="RefSeq" id="WP_009867534.1">
    <property type="nucleotide sequence ID" value="NZ_JXSL01000009.1"/>
</dbReference>
<evidence type="ECO:0000313" key="1">
    <source>
        <dbReference type="EMBL" id="KIM00595.1"/>
    </source>
</evidence>
<dbReference type="InterPro" id="IPR054240">
    <property type="entry name" value="DUF6967"/>
</dbReference>
<dbReference type="AlphaFoldDB" id="A0A0C2YLF8"/>
<reference evidence="1 2" key="1">
    <citation type="submission" date="2015-01" db="EMBL/GenBank/DDBJ databases">
        <title>Genome Sequence of Magnetospirillum magnetotacticum Strain MS-1.</title>
        <authorList>
            <person name="Marinov G.K."/>
            <person name="Smalley M.D."/>
            <person name="DeSalvo G."/>
        </authorList>
    </citation>
    <scope>NUCLEOTIDE SEQUENCE [LARGE SCALE GENOMIC DNA]</scope>
    <source>
        <strain evidence="1 2">MS-1</strain>
    </source>
</reference>
<dbReference type="EMBL" id="JXSL01000009">
    <property type="protein sequence ID" value="KIM00595.1"/>
    <property type="molecule type" value="Genomic_DNA"/>
</dbReference>
<organism evidence="1 2">
    <name type="scientific">Paramagnetospirillum magnetotacticum MS-1</name>
    <dbReference type="NCBI Taxonomy" id="272627"/>
    <lineage>
        <taxon>Bacteria</taxon>
        <taxon>Pseudomonadati</taxon>
        <taxon>Pseudomonadota</taxon>
        <taxon>Alphaproteobacteria</taxon>
        <taxon>Rhodospirillales</taxon>
        <taxon>Magnetospirillaceae</taxon>
        <taxon>Paramagnetospirillum</taxon>
    </lineage>
</organism>
<gene>
    <name evidence="1" type="ORF">CCC_03197</name>
</gene>
<evidence type="ECO:0000313" key="2">
    <source>
        <dbReference type="Proteomes" id="UP000031971"/>
    </source>
</evidence>
<name>A0A0C2YLF8_PARME</name>
<dbReference type="OrthoDB" id="7361181at2"/>
<comment type="caution">
    <text evidence="1">The sequence shown here is derived from an EMBL/GenBank/DDBJ whole genome shotgun (WGS) entry which is preliminary data.</text>
</comment>
<protein>
    <submittedName>
        <fullName evidence="1">Uncharacterized protein</fullName>
    </submittedName>
</protein>
<dbReference type="Pfam" id="PF22295">
    <property type="entry name" value="DUF6967"/>
    <property type="match status" value="1"/>
</dbReference>
<dbReference type="STRING" id="272627.CCC_03197"/>
<keyword evidence="2" id="KW-1185">Reference proteome</keyword>
<dbReference type="Proteomes" id="UP000031971">
    <property type="component" value="Unassembled WGS sequence"/>
</dbReference>